<dbReference type="EMBL" id="HBUF01213946">
    <property type="protein sequence ID" value="CAG6666366.1"/>
    <property type="molecule type" value="Transcribed_RNA"/>
</dbReference>
<reference evidence="1" key="1">
    <citation type="submission" date="2021-05" db="EMBL/GenBank/DDBJ databases">
        <authorList>
            <person name="Alioto T."/>
            <person name="Alioto T."/>
            <person name="Gomez Garrido J."/>
        </authorList>
    </citation>
    <scope>NUCLEOTIDE SEQUENCE</scope>
</reference>
<organism evidence="1">
    <name type="scientific">Cacopsylla melanoneura</name>
    <dbReference type="NCBI Taxonomy" id="428564"/>
    <lineage>
        <taxon>Eukaryota</taxon>
        <taxon>Metazoa</taxon>
        <taxon>Ecdysozoa</taxon>
        <taxon>Arthropoda</taxon>
        <taxon>Hexapoda</taxon>
        <taxon>Insecta</taxon>
        <taxon>Pterygota</taxon>
        <taxon>Neoptera</taxon>
        <taxon>Paraneoptera</taxon>
        <taxon>Hemiptera</taxon>
        <taxon>Sternorrhyncha</taxon>
        <taxon>Psylloidea</taxon>
        <taxon>Psyllidae</taxon>
        <taxon>Psyllinae</taxon>
        <taxon>Cacopsylla</taxon>
    </lineage>
</organism>
<evidence type="ECO:0000313" key="1">
    <source>
        <dbReference type="EMBL" id="CAG6666368.1"/>
    </source>
</evidence>
<dbReference type="AlphaFoldDB" id="A0A8D8SAW0"/>
<sequence length="125" mass="14773">MTDIVLFNCYSGTVRRCSTDRFFFHPVCTVRYHLCSVRSLNSFFYNLMWQGMFSNPHLLVWRFPPHLMWQRKWRSPTNTTRSVFLQRPLIRDGRSPLPTGERGTTLAAARVLVFIWVGDEYGPRV</sequence>
<proteinExistence type="predicted"/>
<accession>A0A8D8SAW0</accession>
<name>A0A8D8SAW0_9HEMI</name>
<dbReference type="EMBL" id="HBUF01213947">
    <property type="protein sequence ID" value="CAG6666368.1"/>
    <property type="molecule type" value="Transcribed_RNA"/>
</dbReference>
<protein>
    <submittedName>
        <fullName evidence="1">Uncharacterized protein</fullName>
    </submittedName>
</protein>